<dbReference type="SUPFAM" id="SSF55287">
    <property type="entry name" value="RPB5-like RNA polymerase subunit"/>
    <property type="match status" value="1"/>
</dbReference>
<sequence>MENKWVQGIHYTELMLTRRGYAKFREIPTENNTTAFVFTHLTRDTLLVWFFCYDKMNIDSIKEFIHLLEDHEIKHGLIVYQNTVTTSTRKVIENLFQFKMELFELKELQYDLTEFRYYCPHELLEPAQMSEVRKKFGTSLPTLLRTDPVVRYYHFHKGDIIRITRKNNTQIYRMVK</sequence>
<accession>A0A6C0IGT2</accession>
<dbReference type="EMBL" id="MN740157">
    <property type="protein sequence ID" value="QHT90723.1"/>
    <property type="molecule type" value="Genomic_DNA"/>
</dbReference>
<dbReference type="Gene3D" id="3.90.940.20">
    <property type="entry name" value="RPB5-like RNA polymerase subunit"/>
    <property type="match status" value="1"/>
</dbReference>
<dbReference type="SUPFAM" id="SSF53036">
    <property type="entry name" value="Eukaryotic RPB5 N-terminal domain"/>
    <property type="match status" value="1"/>
</dbReference>
<dbReference type="InterPro" id="IPR035913">
    <property type="entry name" value="RPB5-like_sf"/>
</dbReference>
<dbReference type="Pfam" id="PF01191">
    <property type="entry name" value="RNA_pol_Rpb5_C"/>
    <property type="match status" value="1"/>
</dbReference>
<dbReference type="InterPro" id="IPR014381">
    <property type="entry name" value="Arch_Rpo5/euc_Rpb5"/>
</dbReference>
<dbReference type="GO" id="GO:0042797">
    <property type="term" value="P:tRNA transcription by RNA polymerase III"/>
    <property type="evidence" value="ECO:0007669"/>
    <property type="project" value="TreeGrafter"/>
</dbReference>
<dbReference type="GO" id="GO:0006362">
    <property type="term" value="P:transcription elongation by RNA polymerase I"/>
    <property type="evidence" value="ECO:0007669"/>
    <property type="project" value="TreeGrafter"/>
</dbReference>
<protein>
    <recommendedName>
        <fullName evidence="2">RNA polymerase subunit H/Rpb5 C-terminal domain-containing protein</fullName>
    </recommendedName>
</protein>
<dbReference type="PANTHER" id="PTHR10535">
    <property type="entry name" value="DNA-DIRECTED RNA POLYMERASES I, II, AND III SUBUNIT RPABC1"/>
    <property type="match status" value="1"/>
</dbReference>
<evidence type="ECO:0000259" key="2">
    <source>
        <dbReference type="Pfam" id="PF01191"/>
    </source>
</evidence>
<dbReference type="AlphaFoldDB" id="A0A6C0IGT2"/>
<reference evidence="3" key="1">
    <citation type="journal article" date="2020" name="Nature">
        <title>Giant virus diversity and host interactions through global metagenomics.</title>
        <authorList>
            <person name="Schulz F."/>
            <person name="Roux S."/>
            <person name="Paez-Espino D."/>
            <person name="Jungbluth S."/>
            <person name="Walsh D.A."/>
            <person name="Denef V.J."/>
            <person name="McMahon K.D."/>
            <person name="Konstantinidis K.T."/>
            <person name="Eloe-Fadrosh E.A."/>
            <person name="Kyrpides N.C."/>
            <person name="Woyke T."/>
        </authorList>
    </citation>
    <scope>NUCLEOTIDE SEQUENCE</scope>
    <source>
        <strain evidence="3">GVMAG-M-3300023184-71</strain>
    </source>
</reference>
<organism evidence="3">
    <name type="scientific">viral metagenome</name>
    <dbReference type="NCBI Taxonomy" id="1070528"/>
    <lineage>
        <taxon>unclassified sequences</taxon>
        <taxon>metagenomes</taxon>
        <taxon>organismal metagenomes</taxon>
    </lineage>
</organism>
<dbReference type="InterPro" id="IPR000783">
    <property type="entry name" value="RNA_pol_subH/Rpb5_C"/>
</dbReference>
<keyword evidence="1" id="KW-0804">Transcription</keyword>
<dbReference type="GO" id="GO:0003899">
    <property type="term" value="F:DNA-directed RNA polymerase activity"/>
    <property type="evidence" value="ECO:0007669"/>
    <property type="project" value="InterPro"/>
</dbReference>
<feature type="domain" description="RNA polymerase subunit H/Rpb5 C-terminal" evidence="2">
    <location>
        <begin position="111"/>
        <end position="170"/>
    </location>
</feature>
<evidence type="ECO:0000313" key="3">
    <source>
        <dbReference type="EMBL" id="QHT90723.1"/>
    </source>
</evidence>
<name>A0A6C0IGT2_9ZZZZ</name>
<evidence type="ECO:0000256" key="1">
    <source>
        <dbReference type="ARBA" id="ARBA00023163"/>
    </source>
</evidence>
<dbReference type="Gene3D" id="3.40.1340.10">
    <property type="entry name" value="RNA polymerase, Rpb5, N-terminal domain"/>
    <property type="match status" value="1"/>
</dbReference>
<dbReference type="GO" id="GO:0005736">
    <property type="term" value="C:RNA polymerase I complex"/>
    <property type="evidence" value="ECO:0007669"/>
    <property type="project" value="TreeGrafter"/>
</dbReference>
<dbReference type="GO" id="GO:0005666">
    <property type="term" value="C:RNA polymerase III complex"/>
    <property type="evidence" value="ECO:0007669"/>
    <property type="project" value="TreeGrafter"/>
</dbReference>
<dbReference type="InterPro" id="IPR036710">
    <property type="entry name" value="RNA_pol_Rpb5_N_sf"/>
</dbReference>
<dbReference type="PANTHER" id="PTHR10535:SF0">
    <property type="entry name" value="DNA-DIRECTED RNA POLYMERASES I, II, AND III SUBUNIT RPABC1"/>
    <property type="match status" value="1"/>
</dbReference>
<dbReference type="GO" id="GO:0003677">
    <property type="term" value="F:DNA binding"/>
    <property type="evidence" value="ECO:0007669"/>
    <property type="project" value="InterPro"/>
</dbReference>
<dbReference type="GO" id="GO:0005665">
    <property type="term" value="C:RNA polymerase II, core complex"/>
    <property type="evidence" value="ECO:0007669"/>
    <property type="project" value="TreeGrafter"/>
</dbReference>
<dbReference type="GO" id="GO:0006366">
    <property type="term" value="P:transcription by RNA polymerase II"/>
    <property type="evidence" value="ECO:0007669"/>
    <property type="project" value="TreeGrafter"/>
</dbReference>
<proteinExistence type="predicted"/>